<accession>A0A4V5SIB2</accession>
<dbReference type="GO" id="GO:0005886">
    <property type="term" value="C:plasma membrane"/>
    <property type="evidence" value="ECO:0007669"/>
    <property type="project" value="UniProtKB-SubCell"/>
</dbReference>
<proteinExistence type="predicted"/>
<organism evidence="2 3">
    <name type="scientific">Bacillus wiedmannii</name>
    <dbReference type="NCBI Taxonomy" id="1890302"/>
    <lineage>
        <taxon>Bacteria</taxon>
        <taxon>Bacillati</taxon>
        <taxon>Bacillota</taxon>
        <taxon>Bacilli</taxon>
        <taxon>Bacillales</taxon>
        <taxon>Bacillaceae</taxon>
        <taxon>Bacillus</taxon>
        <taxon>Bacillus cereus group</taxon>
    </lineage>
</organism>
<feature type="transmembrane region" description="Helical" evidence="1">
    <location>
        <begin position="297"/>
        <end position="318"/>
    </location>
</feature>
<sequence length="365" mass="41458">MKVFLFELKKMLYSNILFTLIIATILIICGLFLHNAFKQEVVKINKIELFSKYETDVSNQVTGDQDTLKKGPNAKIESRLEIGLPLLKQLSQLIQEVKDNKWKNELQTEMKVYDLAMRFQQVEGGFSASEKDMKKAVQLNENLLQQGLPKEDLDLSIQPSLFMKKVISLLLTAPGFLILLLLLGTVITKEFEDHTIKLAYTLPISRSHYILIKFFSLLVVSLLWILLVFSLSYIVPTIFGKSTGNILNYPLFTKTETIISSGTYLKTALTYSLCYSTVAISLLVLIGFWIRNTLVTYLILSFILSSGFILSKIGFNPFLSLLSYQQIDRVILDNNEYYPLGAVVLIGSTFLLLLCAIYMNRKRGV</sequence>
<keyword evidence="1" id="KW-1133">Transmembrane helix</keyword>
<dbReference type="Pfam" id="PF12679">
    <property type="entry name" value="ABC2_membrane_2"/>
    <property type="match status" value="1"/>
</dbReference>
<comment type="caution">
    <text evidence="2">The sequence shown here is derived from an EMBL/GenBank/DDBJ whole genome shotgun (WGS) entry which is preliminary data.</text>
</comment>
<gene>
    <name evidence="2" type="ORF">FC694_09650</name>
</gene>
<dbReference type="EMBL" id="SZOM01000065">
    <property type="protein sequence ID" value="TKH17291.1"/>
    <property type="molecule type" value="Genomic_DNA"/>
</dbReference>
<evidence type="ECO:0000313" key="2">
    <source>
        <dbReference type="EMBL" id="TKH17291.1"/>
    </source>
</evidence>
<feature type="transmembrane region" description="Helical" evidence="1">
    <location>
        <begin position="12"/>
        <end position="33"/>
    </location>
</feature>
<evidence type="ECO:0000256" key="1">
    <source>
        <dbReference type="SAM" id="Phobius"/>
    </source>
</evidence>
<keyword evidence="1" id="KW-0472">Membrane</keyword>
<feature type="transmembrane region" description="Helical" evidence="1">
    <location>
        <begin position="166"/>
        <end position="188"/>
    </location>
</feature>
<feature type="transmembrane region" description="Helical" evidence="1">
    <location>
        <begin position="338"/>
        <end position="359"/>
    </location>
</feature>
<keyword evidence="1" id="KW-0812">Transmembrane</keyword>
<dbReference type="Proteomes" id="UP000306037">
    <property type="component" value="Unassembled WGS sequence"/>
</dbReference>
<name>A0A4V5SIB2_9BACI</name>
<dbReference type="RefSeq" id="WP_137051627.1">
    <property type="nucleotide sequence ID" value="NZ_SZOM01000065.1"/>
</dbReference>
<evidence type="ECO:0000313" key="3">
    <source>
        <dbReference type="Proteomes" id="UP000306037"/>
    </source>
</evidence>
<dbReference type="GO" id="GO:0140359">
    <property type="term" value="F:ABC-type transporter activity"/>
    <property type="evidence" value="ECO:0007669"/>
    <property type="project" value="InterPro"/>
</dbReference>
<reference evidence="2 3" key="1">
    <citation type="journal article" date="2019" name="Environ. Microbiol.">
        <title>An active ?-lactamase is a part of an orchestrated cell wall stress resistance network of Bacillus subtilis and related rhizosphere species.</title>
        <authorList>
            <person name="Bucher T."/>
            <person name="Keren-Paz A."/>
            <person name="Hausser J."/>
            <person name="Olender T."/>
            <person name="Cytryn E."/>
            <person name="Kolodkin-Gal I."/>
        </authorList>
    </citation>
    <scope>NUCLEOTIDE SEQUENCE [LARGE SCALE GENOMIC DNA]</scope>
    <source>
        <strain evidence="2 3">I71</strain>
    </source>
</reference>
<protein>
    <submittedName>
        <fullName evidence="2">ABC transporter permease</fullName>
    </submittedName>
</protein>
<feature type="transmembrane region" description="Helical" evidence="1">
    <location>
        <begin position="209"/>
        <end position="235"/>
    </location>
</feature>
<dbReference type="AlphaFoldDB" id="A0A4V5SIB2"/>
<feature type="transmembrane region" description="Helical" evidence="1">
    <location>
        <begin position="269"/>
        <end position="290"/>
    </location>
</feature>